<evidence type="ECO:0000313" key="3">
    <source>
        <dbReference type="Proteomes" id="UP001303647"/>
    </source>
</evidence>
<feature type="compositionally biased region" description="Pro residues" evidence="1">
    <location>
        <begin position="371"/>
        <end position="386"/>
    </location>
</feature>
<organism evidence="2 3">
    <name type="scientific">Corynascus novoguineensis</name>
    <dbReference type="NCBI Taxonomy" id="1126955"/>
    <lineage>
        <taxon>Eukaryota</taxon>
        <taxon>Fungi</taxon>
        <taxon>Dikarya</taxon>
        <taxon>Ascomycota</taxon>
        <taxon>Pezizomycotina</taxon>
        <taxon>Sordariomycetes</taxon>
        <taxon>Sordariomycetidae</taxon>
        <taxon>Sordariales</taxon>
        <taxon>Chaetomiaceae</taxon>
        <taxon>Corynascus</taxon>
    </lineage>
</organism>
<feature type="region of interest" description="Disordered" evidence="1">
    <location>
        <begin position="758"/>
        <end position="856"/>
    </location>
</feature>
<feature type="compositionally biased region" description="Basic and acidic residues" evidence="1">
    <location>
        <begin position="799"/>
        <end position="811"/>
    </location>
</feature>
<evidence type="ECO:0000313" key="2">
    <source>
        <dbReference type="EMBL" id="KAK4246068.1"/>
    </source>
</evidence>
<keyword evidence="3" id="KW-1185">Reference proteome</keyword>
<proteinExistence type="predicted"/>
<feature type="region of interest" description="Disordered" evidence="1">
    <location>
        <begin position="124"/>
        <end position="222"/>
    </location>
</feature>
<feature type="compositionally biased region" description="Polar residues" evidence="1">
    <location>
        <begin position="774"/>
        <end position="788"/>
    </location>
</feature>
<feature type="compositionally biased region" description="Low complexity" evidence="1">
    <location>
        <begin position="635"/>
        <end position="654"/>
    </location>
</feature>
<feature type="compositionally biased region" description="Basic and acidic residues" evidence="1">
    <location>
        <begin position="90"/>
        <end position="101"/>
    </location>
</feature>
<feature type="region of interest" description="Disordered" evidence="1">
    <location>
        <begin position="239"/>
        <end position="499"/>
    </location>
</feature>
<dbReference type="Proteomes" id="UP001303647">
    <property type="component" value="Unassembled WGS sequence"/>
</dbReference>
<comment type="caution">
    <text evidence="2">The sequence shown here is derived from an EMBL/GenBank/DDBJ whole genome shotgun (WGS) entry which is preliminary data.</text>
</comment>
<feature type="compositionally biased region" description="Polar residues" evidence="1">
    <location>
        <begin position="655"/>
        <end position="665"/>
    </location>
</feature>
<feature type="region of interest" description="Disordered" evidence="1">
    <location>
        <begin position="608"/>
        <end position="743"/>
    </location>
</feature>
<feature type="region of interest" description="Disordered" evidence="1">
    <location>
        <begin position="512"/>
        <end position="595"/>
    </location>
</feature>
<dbReference type="EMBL" id="MU857683">
    <property type="protein sequence ID" value="KAK4246068.1"/>
    <property type="molecule type" value="Genomic_DNA"/>
</dbReference>
<feature type="compositionally biased region" description="Polar residues" evidence="1">
    <location>
        <begin position="257"/>
        <end position="274"/>
    </location>
</feature>
<protein>
    <submittedName>
        <fullName evidence="2">Uncharacterized protein</fullName>
    </submittedName>
</protein>
<feature type="compositionally biased region" description="Polar residues" evidence="1">
    <location>
        <begin position="694"/>
        <end position="707"/>
    </location>
</feature>
<reference evidence="2" key="1">
    <citation type="journal article" date="2023" name="Mol. Phylogenet. Evol.">
        <title>Genome-scale phylogeny and comparative genomics of the fungal order Sordariales.</title>
        <authorList>
            <person name="Hensen N."/>
            <person name="Bonometti L."/>
            <person name="Westerberg I."/>
            <person name="Brannstrom I.O."/>
            <person name="Guillou S."/>
            <person name="Cros-Aarteil S."/>
            <person name="Calhoun S."/>
            <person name="Haridas S."/>
            <person name="Kuo A."/>
            <person name="Mondo S."/>
            <person name="Pangilinan J."/>
            <person name="Riley R."/>
            <person name="LaButti K."/>
            <person name="Andreopoulos B."/>
            <person name="Lipzen A."/>
            <person name="Chen C."/>
            <person name="Yan M."/>
            <person name="Daum C."/>
            <person name="Ng V."/>
            <person name="Clum A."/>
            <person name="Steindorff A."/>
            <person name="Ohm R.A."/>
            <person name="Martin F."/>
            <person name="Silar P."/>
            <person name="Natvig D.O."/>
            <person name="Lalanne C."/>
            <person name="Gautier V."/>
            <person name="Ament-Velasquez S.L."/>
            <person name="Kruys A."/>
            <person name="Hutchinson M.I."/>
            <person name="Powell A.J."/>
            <person name="Barry K."/>
            <person name="Miller A.N."/>
            <person name="Grigoriev I.V."/>
            <person name="Debuchy R."/>
            <person name="Gladieux P."/>
            <person name="Hiltunen Thoren M."/>
            <person name="Johannesson H."/>
        </authorList>
    </citation>
    <scope>NUCLEOTIDE SEQUENCE</scope>
    <source>
        <strain evidence="2">CBS 359.72</strain>
    </source>
</reference>
<feature type="compositionally biased region" description="Basic and acidic residues" evidence="1">
    <location>
        <begin position="708"/>
        <end position="720"/>
    </location>
</feature>
<dbReference type="AlphaFoldDB" id="A0AAN7CSI6"/>
<name>A0AAN7CSI6_9PEZI</name>
<evidence type="ECO:0000256" key="1">
    <source>
        <dbReference type="SAM" id="MobiDB-lite"/>
    </source>
</evidence>
<accession>A0AAN7CSI6</accession>
<reference evidence="2" key="2">
    <citation type="submission" date="2023-05" db="EMBL/GenBank/DDBJ databases">
        <authorList>
            <consortium name="Lawrence Berkeley National Laboratory"/>
            <person name="Steindorff A."/>
            <person name="Hensen N."/>
            <person name="Bonometti L."/>
            <person name="Westerberg I."/>
            <person name="Brannstrom I.O."/>
            <person name="Guillou S."/>
            <person name="Cros-Aarteil S."/>
            <person name="Calhoun S."/>
            <person name="Haridas S."/>
            <person name="Kuo A."/>
            <person name="Mondo S."/>
            <person name="Pangilinan J."/>
            <person name="Riley R."/>
            <person name="Labutti K."/>
            <person name="Andreopoulos B."/>
            <person name="Lipzen A."/>
            <person name="Chen C."/>
            <person name="Yanf M."/>
            <person name="Daum C."/>
            <person name="Ng V."/>
            <person name="Clum A."/>
            <person name="Ohm R."/>
            <person name="Martin F."/>
            <person name="Silar P."/>
            <person name="Natvig D."/>
            <person name="Lalanne C."/>
            <person name="Gautier V."/>
            <person name="Ament-Velasquez S.L."/>
            <person name="Kruys A."/>
            <person name="Hutchinson M.I."/>
            <person name="Powell A.J."/>
            <person name="Barry K."/>
            <person name="Miller A.N."/>
            <person name="Grigoriev I.V."/>
            <person name="Debuchy R."/>
            <person name="Gladieux P."/>
            <person name="Thoren M.H."/>
            <person name="Johannesson H."/>
        </authorList>
    </citation>
    <scope>NUCLEOTIDE SEQUENCE</scope>
    <source>
        <strain evidence="2">CBS 359.72</strain>
    </source>
</reference>
<feature type="region of interest" description="Disordered" evidence="1">
    <location>
        <begin position="1"/>
        <end position="110"/>
    </location>
</feature>
<feature type="compositionally biased region" description="Basic and acidic residues" evidence="1">
    <location>
        <begin position="43"/>
        <end position="79"/>
    </location>
</feature>
<sequence>MAPRHQHTFTLVPNPMGMQGLMSRPTNAPQSKPPMTSKQAQKLYREATRGPRLSKAEQRRIEREEQERIRRELDREKQLNRARVLRERKKAKEQQALDEKKRKGLPLINVTPSQDTIARFVRGNGTAKKRDAEGGRVVGPAVSEETKTDGDRSVFEDRSNEKAPLEEAAGSNEPKRRRLEHDEHFDGDGPQMAPEVRTDASPAATTEQTEMRNPIAETQTPLHSDSVICQAEGAHVPRGAAGTVEGEGKGRPASGHTELTTESGLAQTGPQKTADTPMMATNPILDSQRRSTGSGALVDPLKAANPSLDRKTPKGSPIIPPILQETSARGTTTHEKAKVTTSLPLPSRLTVPPLPKKTPLMSKRLQAPNPLHRPAPLPQQRPPPKAPTAQHGSTRPVLKEITNSSHRTRPVSVVDGASKFSSPYKPTMGTPHRQSPATTPAFKQPKPKPAAGAMQRPQFLPQQLRNAATLDRQASSTSVAKAQSREAQNEFLSDPPTSTQLFILSHLDEVLPSPTQEAREVQGEPPPAVPKLAQPEIKPPPIATFVADKPKQRLRQVTHAKVPMAPPPRPLSIKRATEKVVTGKPTTSTDASDLFELSFLSTQDLSFSSQDLRELDEPTSVSGNMGPENKKHPPAFRQRPQANQRPPPLSSSSSRNPVQLRQATPQRRLKPPASTTKHCPNAAGKLKPLRDRVNSINGCSDPTCGSEQKQKHDNNKHVPDRPPSVAQPRAPSPEKPRFFGSSGEGMVALALGRSLKTYREEEKRRRREHGAQLDATNDDSVGNEQAMSDQIGCLQNKESQTRTKSESREHGNATIPQQRSPTTNTNSTSTVLHRADAVQAPHIMDTASQETDYGDVELDSLDIEDLFATAE</sequence>
<feature type="compositionally biased region" description="Low complexity" evidence="1">
    <location>
        <begin position="436"/>
        <end position="453"/>
    </location>
</feature>
<gene>
    <name evidence="2" type="ORF">C7999DRAFT_42460</name>
</gene>
<feature type="compositionally biased region" description="Basic and acidic residues" evidence="1">
    <location>
        <begin position="144"/>
        <end position="165"/>
    </location>
</feature>
<feature type="compositionally biased region" description="Polar residues" evidence="1">
    <location>
        <begin position="24"/>
        <end position="40"/>
    </location>
</feature>
<feature type="compositionally biased region" description="Polar residues" evidence="1">
    <location>
        <begin position="460"/>
        <end position="481"/>
    </location>
</feature>